<dbReference type="GO" id="GO:0005886">
    <property type="term" value="C:plasma membrane"/>
    <property type="evidence" value="ECO:0007669"/>
    <property type="project" value="UniProtKB-SubCell"/>
</dbReference>
<organism evidence="14 15">
    <name type="scientific">Lactobacillus corticis</name>
    <dbReference type="NCBI Taxonomy" id="2201249"/>
    <lineage>
        <taxon>Bacteria</taxon>
        <taxon>Bacillati</taxon>
        <taxon>Bacillota</taxon>
        <taxon>Bacilli</taxon>
        <taxon>Lactobacillales</taxon>
        <taxon>Lactobacillaceae</taxon>
        <taxon>Lactobacillus</taxon>
    </lineage>
</organism>
<dbReference type="GO" id="GO:0098796">
    <property type="term" value="C:membrane protein complex"/>
    <property type="evidence" value="ECO:0007669"/>
    <property type="project" value="UniProtKB-ARBA"/>
</dbReference>
<keyword evidence="2" id="KW-0813">Transport</keyword>
<dbReference type="InterPro" id="IPR017911">
    <property type="entry name" value="MacB-like_ATP-bd"/>
</dbReference>
<accession>A0A916QIL8</accession>
<dbReference type="FunFam" id="3.40.50.300:FF:000032">
    <property type="entry name" value="Export ABC transporter ATP-binding protein"/>
    <property type="match status" value="1"/>
</dbReference>
<feature type="transmembrane region" description="Helical" evidence="12">
    <location>
        <begin position="265"/>
        <end position="287"/>
    </location>
</feature>
<dbReference type="InterPro" id="IPR017871">
    <property type="entry name" value="ABC_transporter-like_CS"/>
</dbReference>
<dbReference type="PROSITE" id="PS50893">
    <property type="entry name" value="ABC_TRANSPORTER_2"/>
    <property type="match status" value="1"/>
</dbReference>
<dbReference type="SMART" id="SM00382">
    <property type="entry name" value="AAA"/>
    <property type="match status" value="1"/>
</dbReference>
<dbReference type="Pfam" id="PF00005">
    <property type="entry name" value="ABC_tran"/>
    <property type="match status" value="1"/>
</dbReference>
<dbReference type="InterPro" id="IPR003838">
    <property type="entry name" value="ABC3_permease_C"/>
</dbReference>
<keyword evidence="8" id="KW-0029">Amino-acid transport</keyword>
<evidence type="ECO:0000256" key="6">
    <source>
        <dbReference type="ARBA" id="ARBA00022741"/>
    </source>
</evidence>
<dbReference type="GO" id="GO:0005524">
    <property type="term" value="F:ATP binding"/>
    <property type="evidence" value="ECO:0007669"/>
    <property type="project" value="UniProtKB-KW"/>
</dbReference>
<dbReference type="InterPro" id="IPR003593">
    <property type="entry name" value="AAA+_ATPase"/>
</dbReference>
<dbReference type="GO" id="GO:0022857">
    <property type="term" value="F:transmembrane transporter activity"/>
    <property type="evidence" value="ECO:0007669"/>
    <property type="project" value="UniProtKB-ARBA"/>
</dbReference>
<evidence type="ECO:0000256" key="2">
    <source>
        <dbReference type="ARBA" id="ARBA00022448"/>
    </source>
</evidence>
<keyword evidence="6" id="KW-0547">Nucleotide-binding</keyword>
<evidence type="ECO:0000256" key="8">
    <source>
        <dbReference type="ARBA" id="ARBA00022970"/>
    </source>
</evidence>
<keyword evidence="5 12" id="KW-0812">Transmembrane</keyword>
<dbReference type="Pfam" id="PF02687">
    <property type="entry name" value="FtsX"/>
    <property type="match status" value="1"/>
</dbReference>
<comment type="similarity">
    <text evidence="11">Belongs to the ABC transporter superfamily. Macrolide exporter (TC 3.A.1.122) family.</text>
</comment>
<dbReference type="Pfam" id="PF12704">
    <property type="entry name" value="MacB_PCD"/>
    <property type="match status" value="1"/>
</dbReference>
<keyword evidence="7 14" id="KW-0067">ATP-binding</keyword>
<evidence type="ECO:0000313" key="14">
    <source>
        <dbReference type="EMBL" id="GFZ26262.1"/>
    </source>
</evidence>
<keyword evidence="3" id="KW-1003">Cell membrane</keyword>
<evidence type="ECO:0000256" key="4">
    <source>
        <dbReference type="ARBA" id="ARBA00022519"/>
    </source>
</evidence>
<gene>
    <name evidence="14" type="ORF">LCB40_01420</name>
</gene>
<sequence>MAYLSLRDIHKSYYLGKEEFPVLKGINLDFDLGDFVSILGESGGGKSTLMNIIGGLDRKFQGSVIVDGQKLDHSKEKNMDKYRRDTVGYIYQSYNLISHLTVLDNVKLALDMTKLSSSERTQRAKDLLKRVGLADQMKKYPNQLSGGQKQRVAIARALSSDPKIIIADEPTGALDSQNTEEVLKMLQDIAKEGRLVIAVTHSQHVADAGTRIVHLADGKVTGDERLRPAYQVGNEERLASKEISFGAVLGNTWKHFKYHLGQNSLITAGMAIGLIAVLLFTALGTGVNGYVTEQINKVANPTAIAITRKANTNGTGGSAQAKEAASQRAAMLALAGASKSTEKDFTSQQVKSIKNIKHVASAERAYTFSNVKVKYHGKSSTLSSINSWNKTSSASDIKNGHKPGKGEVVLDRTFVKSNLGIKNYQSLIGKTVTLSYSTTDKKGQLVTVKFKAKVSGISYSTRSALNVIDADLVTKAAKKQNVDVVASAIAVTTDKYQNVKSVVKKITNLKNKKGKKMYSALSSESMISQIQVYVNLISTILKGIAGISLVVSAIMIIVTTYMSVAERTKEIGILRALGESKRDIRRLFISESLVVGVISAIVATGLSYGLAVWINQGLSRITEYQFLQIQPNAVCGIFVISLVISLLAALLPARHAANLNPIEALSND</sequence>
<dbReference type="CDD" id="cd03255">
    <property type="entry name" value="ABC_MJ0796_LolCDE_FtsE"/>
    <property type="match status" value="1"/>
</dbReference>
<evidence type="ECO:0000256" key="10">
    <source>
        <dbReference type="ARBA" id="ARBA00023136"/>
    </source>
</evidence>
<feature type="transmembrane region" description="Helical" evidence="12">
    <location>
        <begin position="586"/>
        <end position="611"/>
    </location>
</feature>
<dbReference type="PANTHER" id="PTHR24220">
    <property type="entry name" value="IMPORT ATP-BINDING PROTEIN"/>
    <property type="match status" value="1"/>
</dbReference>
<dbReference type="PANTHER" id="PTHR24220:SF86">
    <property type="entry name" value="ABC TRANSPORTER ABCH.1"/>
    <property type="match status" value="1"/>
</dbReference>
<dbReference type="GO" id="GO:0006865">
    <property type="term" value="P:amino acid transport"/>
    <property type="evidence" value="ECO:0007669"/>
    <property type="project" value="UniProtKB-KW"/>
</dbReference>
<name>A0A916QIL8_9LACO</name>
<comment type="caution">
    <text evidence="14">The sequence shown here is derived from an EMBL/GenBank/DDBJ whole genome shotgun (WGS) entry which is preliminary data.</text>
</comment>
<evidence type="ECO:0000256" key="7">
    <source>
        <dbReference type="ARBA" id="ARBA00022840"/>
    </source>
</evidence>
<dbReference type="InterPro" id="IPR003439">
    <property type="entry name" value="ABC_transporter-like_ATP-bd"/>
</dbReference>
<dbReference type="InterPro" id="IPR025857">
    <property type="entry name" value="MacB_PCD"/>
</dbReference>
<reference evidence="14" key="1">
    <citation type="submission" date="2020-08" db="EMBL/GenBank/DDBJ databases">
        <title>Taxonomic study for Lactobacillus species isolated from hardwood bark.</title>
        <authorList>
            <person name="Tohno M."/>
            <person name="Tanizawa Y."/>
        </authorList>
    </citation>
    <scope>NUCLEOTIDE SEQUENCE</scope>
    <source>
        <strain evidence="14">B40</strain>
    </source>
</reference>
<protein>
    <submittedName>
        <fullName evidence="14">Antimicrobial peptide ABC transporter ATP-binding and permease protein</fullName>
    </submittedName>
</protein>
<evidence type="ECO:0000259" key="13">
    <source>
        <dbReference type="PROSITE" id="PS50893"/>
    </source>
</evidence>
<keyword evidence="9 12" id="KW-1133">Transmembrane helix</keyword>
<dbReference type="GO" id="GO:0016887">
    <property type="term" value="F:ATP hydrolysis activity"/>
    <property type="evidence" value="ECO:0007669"/>
    <property type="project" value="InterPro"/>
</dbReference>
<evidence type="ECO:0000256" key="12">
    <source>
        <dbReference type="SAM" id="Phobius"/>
    </source>
</evidence>
<dbReference type="InterPro" id="IPR015854">
    <property type="entry name" value="ABC_transpr_LolD-like"/>
</dbReference>
<dbReference type="Gene3D" id="3.40.50.300">
    <property type="entry name" value="P-loop containing nucleotide triphosphate hydrolases"/>
    <property type="match status" value="1"/>
</dbReference>
<keyword evidence="4" id="KW-0997">Cell inner membrane</keyword>
<feature type="transmembrane region" description="Helical" evidence="12">
    <location>
        <begin position="544"/>
        <end position="565"/>
    </location>
</feature>
<dbReference type="InterPro" id="IPR027417">
    <property type="entry name" value="P-loop_NTPase"/>
</dbReference>
<dbReference type="RefSeq" id="WP_212779971.1">
    <property type="nucleotide sequence ID" value="NZ_BMAY01000001.1"/>
</dbReference>
<comment type="subcellular location">
    <subcellularLocation>
        <location evidence="1">Cell inner membrane</location>
        <topology evidence="1">Multi-pass membrane protein</topology>
    </subcellularLocation>
</comment>
<keyword evidence="10 12" id="KW-0472">Membrane</keyword>
<evidence type="ECO:0000256" key="9">
    <source>
        <dbReference type="ARBA" id="ARBA00022989"/>
    </source>
</evidence>
<dbReference type="SUPFAM" id="SSF52540">
    <property type="entry name" value="P-loop containing nucleoside triphosphate hydrolases"/>
    <property type="match status" value="1"/>
</dbReference>
<evidence type="ECO:0000313" key="15">
    <source>
        <dbReference type="Proteomes" id="UP000677218"/>
    </source>
</evidence>
<evidence type="ECO:0000256" key="11">
    <source>
        <dbReference type="ARBA" id="ARBA00038388"/>
    </source>
</evidence>
<feature type="transmembrane region" description="Helical" evidence="12">
    <location>
        <begin position="631"/>
        <end position="651"/>
    </location>
</feature>
<dbReference type="EMBL" id="BMAY01000001">
    <property type="protein sequence ID" value="GFZ26262.1"/>
    <property type="molecule type" value="Genomic_DNA"/>
</dbReference>
<evidence type="ECO:0000256" key="1">
    <source>
        <dbReference type="ARBA" id="ARBA00004429"/>
    </source>
</evidence>
<evidence type="ECO:0000256" key="5">
    <source>
        <dbReference type="ARBA" id="ARBA00022692"/>
    </source>
</evidence>
<proteinExistence type="inferred from homology"/>
<dbReference type="PROSITE" id="PS00211">
    <property type="entry name" value="ABC_TRANSPORTER_1"/>
    <property type="match status" value="1"/>
</dbReference>
<keyword evidence="15" id="KW-1185">Reference proteome</keyword>
<dbReference type="AlphaFoldDB" id="A0A916QIL8"/>
<evidence type="ECO:0000256" key="3">
    <source>
        <dbReference type="ARBA" id="ARBA00022475"/>
    </source>
</evidence>
<feature type="domain" description="ABC transporter" evidence="13">
    <location>
        <begin position="4"/>
        <end position="242"/>
    </location>
</feature>
<dbReference type="Proteomes" id="UP000677218">
    <property type="component" value="Unassembled WGS sequence"/>
</dbReference>